<evidence type="ECO:0000256" key="7">
    <source>
        <dbReference type="SAM" id="MobiDB-lite"/>
    </source>
</evidence>
<dbReference type="Pfam" id="PF05478">
    <property type="entry name" value="Prominin"/>
    <property type="match status" value="1"/>
</dbReference>
<reference evidence="9" key="1">
    <citation type="submission" date="2019-08" db="EMBL/GenBank/DDBJ databases">
        <title>The genome of the North American firefly Photinus pyralis.</title>
        <authorList>
            <consortium name="Photinus pyralis genome working group"/>
            <person name="Fallon T.R."/>
            <person name="Sander Lower S.E."/>
            <person name="Weng J.-K."/>
        </authorList>
    </citation>
    <scope>NUCLEOTIDE SEQUENCE</scope>
    <source>
        <strain evidence="9">TRF0915ILg1</strain>
        <tissue evidence="9">Whole body</tissue>
    </source>
</reference>
<evidence type="ECO:0000256" key="4">
    <source>
        <dbReference type="ARBA" id="ARBA00022989"/>
    </source>
</evidence>
<dbReference type="PANTHER" id="PTHR22730">
    <property type="entry name" value="PROMININ PROM PROTEIN"/>
    <property type="match status" value="1"/>
</dbReference>
<feature type="transmembrane region" description="Helical" evidence="8">
    <location>
        <begin position="21"/>
        <end position="39"/>
    </location>
</feature>
<keyword evidence="3 8" id="KW-0812">Transmembrane</keyword>
<dbReference type="InterPro" id="IPR008795">
    <property type="entry name" value="Prominin"/>
</dbReference>
<organism evidence="9 10">
    <name type="scientific">Ignelater luminosus</name>
    <name type="common">Cucubano</name>
    <name type="synonym">Pyrophorus luminosus</name>
    <dbReference type="NCBI Taxonomy" id="2038154"/>
    <lineage>
        <taxon>Eukaryota</taxon>
        <taxon>Metazoa</taxon>
        <taxon>Ecdysozoa</taxon>
        <taxon>Arthropoda</taxon>
        <taxon>Hexapoda</taxon>
        <taxon>Insecta</taxon>
        <taxon>Pterygota</taxon>
        <taxon>Neoptera</taxon>
        <taxon>Endopterygota</taxon>
        <taxon>Coleoptera</taxon>
        <taxon>Polyphaga</taxon>
        <taxon>Elateriformia</taxon>
        <taxon>Elateroidea</taxon>
        <taxon>Elateridae</taxon>
        <taxon>Agrypninae</taxon>
        <taxon>Pyrophorini</taxon>
        <taxon>Ignelater</taxon>
    </lineage>
</organism>
<comment type="subcellular location">
    <subcellularLocation>
        <location evidence="1">Membrane</location>
        <topology evidence="1">Multi-pass membrane protein</topology>
    </subcellularLocation>
</comment>
<dbReference type="Proteomes" id="UP000801492">
    <property type="component" value="Unassembled WGS sequence"/>
</dbReference>
<evidence type="ECO:0000256" key="5">
    <source>
        <dbReference type="ARBA" id="ARBA00023136"/>
    </source>
</evidence>
<feature type="transmembrane region" description="Helical" evidence="8">
    <location>
        <begin position="820"/>
        <end position="839"/>
    </location>
</feature>
<protein>
    <recommendedName>
        <fullName evidence="11">Prominin-like protein</fullName>
    </recommendedName>
</protein>
<accession>A0A8K0CDD2</accession>
<sequence>MDRRRRKPTETAQVAMKRRSLNLLNFLFTCCVLIAAIKITNGDFTARINKISVDLNKALGDALELDGPNYTELLENSTYYSQNSFNPKGMGGLYNITTKFMDLIMPKDIYPEGLLKLENGKVEFGSLEEQWQSILTHYGALLAILIILVLFAVFMPLCGFCLCCCRCCGNCGARSKPFDKKGDLCRKICLASLLIIVGTLMLFGVVCAFVSNQHMQDGTNELPDNWRTTLKDTDTYLESTRNQIDVLLKTNYYEFKDLLFDTLDKCSNIVLEQLIEYSKATALTEVVRIVDGLEDIKANLTFMKAATNDLRTNASQLNDALRKVKGDLLQILNECSRLSECNELSDKYISQLGTDIDFNNLPDISEEINNLSSVLDSDIQGTVKEGQQAFDSIRIGINKTISSQIPQVKQSVEKAGREITAGGSNVTSVLKKTREALHNFTDKPLNDVNRYLKEYSPYRYYIGLAVSCILLLITICVTLGLICGICGKRPDAYSDDCCNKGAGSRFLMIGVAIMFLFAIILALITIIHIFVGILAQRLVCDSLRNPNDSQVIDLIDKAKYLKNVVGVDVNIGWALSSCNTNSSIYKVFKLESHFNLEEIDTYLEKFEINKTLTDLTNQINANTSVVILNPDAKKHLEDLVESGIADIKYDKFTDELARNLTSVDLGFLADKLDELVDIVREKVPSIPNLSTRLMLCSLHLRTYQSKFVEPMTGKSKELIVIAENLKIGLKFGKVSFAEAIHDLINELEAAQAYLKTNGSATMTEIATNFGHGIERQVRGYLNRVVNSTKDTVGQCGPMSAVLNSTLVATCDKILLPWNGFWFSILWCLILFIPTIILSVKLATLYQKYEPYPGPLVEAEYLYDAYADRDNIPLNSSMNDKRSKKKYKKKPKRYDGRGAYSAEPSSEHGIPREMPGGSHYQDARYADMAPKHWEEFPAGGPPQYQRAPTEYERPPPYYYPGTEQQ</sequence>
<comment type="caution">
    <text evidence="9">The sequence shown here is derived from an EMBL/GenBank/DDBJ whole genome shotgun (WGS) entry which is preliminary data.</text>
</comment>
<feature type="region of interest" description="Disordered" evidence="7">
    <location>
        <begin position="873"/>
        <end position="964"/>
    </location>
</feature>
<gene>
    <name evidence="9" type="ORF">ILUMI_20959</name>
</gene>
<dbReference type="EMBL" id="VTPC01089980">
    <property type="protein sequence ID" value="KAF2885203.1"/>
    <property type="molecule type" value="Genomic_DNA"/>
</dbReference>
<evidence type="ECO:0008006" key="11">
    <source>
        <dbReference type="Google" id="ProtNLM"/>
    </source>
</evidence>
<evidence type="ECO:0000256" key="1">
    <source>
        <dbReference type="ARBA" id="ARBA00004141"/>
    </source>
</evidence>
<evidence type="ECO:0000256" key="3">
    <source>
        <dbReference type="ARBA" id="ARBA00022692"/>
    </source>
</evidence>
<feature type="compositionally biased region" description="Basic residues" evidence="7">
    <location>
        <begin position="881"/>
        <end position="891"/>
    </location>
</feature>
<comment type="similarity">
    <text evidence="2">Belongs to the prominin family.</text>
</comment>
<keyword evidence="5 8" id="KW-0472">Membrane</keyword>
<feature type="transmembrane region" description="Helical" evidence="8">
    <location>
        <begin position="460"/>
        <end position="485"/>
    </location>
</feature>
<proteinExistence type="inferred from homology"/>
<keyword evidence="10" id="KW-1185">Reference proteome</keyword>
<evidence type="ECO:0000256" key="8">
    <source>
        <dbReference type="SAM" id="Phobius"/>
    </source>
</evidence>
<name>A0A8K0CDD2_IGNLU</name>
<keyword evidence="4 8" id="KW-1133">Transmembrane helix</keyword>
<dbReference type="PANTHER" id="PTHR22730:SF1">
    <property type="entry name" value="PROMININ-LIKE PROTEIN"/>
    <property type="match status" value="1"/>
</dbReference>
<dbReference type="AlphaFoldDB" id="A0A8K0CDD2"/>
<feature type="transmembrane region" description="Helical" evidence="8">
    <location>
        <begin position="140"/>
        <end position="167"/>
    </location>
</feature>
<dbReference type="OrthoDB" id="6229420at2759"/>
<feature type="transmembrane region" description="Helical" evidence="8">
    <location>
        <begin position="188"/>
        <end position="211"/>
    </location>
</feature>
<evidence type="ECO:0000256" key="2">
    <source>
        <dbReference type="ARBA" id="ARBA00006058"/>
    </source>
</evidence>
<keyword evidence="6" id="KW-0325">Glycoprotein</keyword>
<feature type="compositionally biased region" description="Basic and acidic residues" evidence="7">
    <location>
        <begin position="920"/>
        <end position="934"/>
    </location>
</feature>
<dbReference type="GO" id="GO:0016020">
    <property type="term" value="C:membrane"/>
    <property type="evidence" value="ECO:0007669"/>
    <property type="project" value="UniProtKB-SubCell"/>
</dbReference>
<feature type="transmembrane region" description="Helical" evidence="8">
    <location>
        <begin position="506"/>
        <end position="535"/>
    </location>
</feature>
<evidence type="ECO:0000256" key="6">
    <source>
        <dbReference type="ARBA" id="ARBA00023180"/>
    </source>
</evidence>
<evidence type="ECO:0000313" key="9">
    <source>
        <dbReference type="EMBL" id="KAF2885203.1"/>
    </source>
</evidence>
<evidence type="ECO:0000313" key="10">
    <source>
        <dbReference type="Proteomes" id="UP000801492"/>
    </source>
</evidence>